<dbReference type="AlphaFoldDB" id="A0A6C1AZY2"/>
<keyword evidence="4" id="KW-1185">Reference proteome</keyword>
<evidence type="ECO:0000313" key="3">
    <source>
        <dbReference type="EMBL" id="QID16683.1"/>
    </source>
</evidence>
<dbReference type="PANTHER" id="PTHR34403:SF14">
    <property type="entry name" value="OS05G0225800 PROTEIN"/>
    <property type="match status" value="1"/>
</dbReference>
<evidence type="ECO:0000256" key="1">
    <source>
        <dbReference type="SAM" id="MobiDB-lite"/>
    </source>
</evidence>
<reference evidence="3 4" key="1">
    <citation type="submission" date="2020-02" db="EMBL/GenBank/DDBJ databases">
        <title>Nitrogenibacter mangrovi gen. nov., sp. nov. isolated from mangrove sediment, a denitrifying betaproteobacterium.</title>
        <authorList>
            <person name="Liao H."/>
            <person name="Tian Y."/>
        </authorList>
    </citation>
    <scope>NUCLEOTIDE SEQUENCE [LARGE SCALE GENOMIC DNA]</scope>
    <source>
        <strain evidence="3 4">M9-3-2</strain>
    </source>
</reference>
<feature type="transmembrane region" description="Helical" evidence="2">
    <location>
        <begin position="20"/>
        <end position="40"/>
    </location>
</feature>
<dbReference type="EMBL" id="CP048836">
    <property type="protein sequence ID" value="QID16683.1"/>
    <property type="molecule type" value="Genomic_DNA"/>
</dbReference>
<dbReference type="Pfam" id="PF13103">
    <property type="entry name" value="TonB_2"/>
    <property type="match status" value="1"/>
</dbReference>
<evidence type="ECO:0000256" key="2">
    <source>
        <dbReference type="SAM" id="Phobius"/>
    </source>
</evidence>
<sequence>MDAPLDAREFYPSTAPGKWPSAVLAALVHVALFVFLFFGIRWQTEPPAAVQVSLVPAPPVAQRPTPKPQPKPEPKPEPTPTPPPAPKPEPKPQPKPEPKPAPKPEPKPPQIKTPEKKPEPKPEKKPEPKPEPKPAPKPEKKPEPKPKPQPKPKPDEKARAIENSRMDELLALDAQRAREAELLRQEAASAARTRALETYIDKIRGKVRYNLIRPPGLSGNPEAVFVVTQGPGGTVLDIRLKKSTGTPTLDDAIRRAIQKSDPLPQPDDPSLFSRTLELTFRPLEDR</sequence>
<organism evidence="3 4">
    <name type="scientific">Nitrogeniibacter mangrovi</name>
    <dbReference type="NCBI Taxonomy" id="2016596"/>
    <lineage>
        <taxon>Bacteria</taxon>
        <taxon>Pseudomonadati</taxon>
        <taxon>Pseudomonadota</taxon>
        <taxon>Betaproteobacteria</taxon>
        <taxon>Rhodocyclales</taxon>
        <taxon>Zoogloeaceae</taxon>
        <taxon>Nitrogeniibacter</taxon>
    </lineage>
</organism>
<feature type="compositionally biased region" description="Basic and acidic residues" evidence="1">
    <location>
        <begin position="113"/>
        <end position="164"/>
    </location>
</feature>
<dbReference type="RefSeq" id="WP_173763851.1">
    <property type="nucleotide sequence ID" value="NZ_CP048836.1"/>
</dbReference>
<dbReference type="PANTHER" id="PTHR34403">
    <property type="entry name" value="TOL-PAL SYSTEM PROTEIN TOLA"/>
    <property type="match status" value="1"/>
</dbReference>
<feature type="compositionally biased region" description="Pro residues" evidence="1">
    <location>
        <begin position="58"/>
        <end position="69"/>
    </location>
</feature>
<dbReference type="SUPFAM" id="SSF74653">
    <property type="entry name" value="TolA/TonB C-terminal domain"/>
    <property type="match status" value="1"/>
</dbReference>
<name>A0A6C1AZY2_9RHOO</name>
<gene>
    <name evidence="3" type="ORF">G3580_02985</name>
</gene>
<proteinExistence type="predicted"/>
<feature type="compositionally biased region" description="Basic and acidic residues" evidence="1">
    <location>
        <begin position="88"/>
        <end position="106"/>
    </location>
</feature>
<protein>
    <submittedName>
        <fullName evidence="3">TonB C-terminal domain-containing protein</fullName>
    </submittedName>
</protein>
<evidence type="ECO:0000313" key="4">
    <source>
        <dbReference type="Proteomes" id="UP000501991"/>
    </source>
</evidence>
<keyword evidence="2" id="KW-0472">Membrane</keyword>
<feature type="region of interest" description="Disordered" evidence="1">
    <location>
        <begin position="58"/>
        <end position="164"/>
    </location>
</feature>
<accession>A0A6C1AZY2</accession>
<dbReference type="KEGG" id="azq:G3580_02985"/>
<feature type="compositionally biased region" description="Pro residues" evidence="1">
    <location>
        <begin position="77"/>
        <end position="87"/>
    </location>
</feature>
<keyword evidence="2" id="KW-1133">Transmembrane helix</keyword>
<feature type="region of interest" description="Disordered" evidence="1">
    <location>
        <begin position="258"/>
        <end position="286"/>
    </location>
</feature>
<dbReference type="Gene3D" id="3.30.1150.10">
    <property type="match status" value="1"/>
</dbReference>
<keyword evidence="2" id="KW-0812">Transmembrane</keyword>
<dbReference type="Proteomes" id="UP000501991">
    <property type="component" value="Chromosome"/>
</dbReference>
<dbReference type="InterPro" id="IPR050972">
    <property type="entry name" value="SDr-like"/>
</dbReference>